<evidence type="ECO:0000256" key="2">
    <source>
        <dbReference type="ARBA" id="ARBA00022963"/>
    </source>
</evidence>
<dbReference type="AlphaFoldDB" id="A0A381VXD6"/>
<dbReference type="PANTHER" id="PTHR10272:SF0">
    <property type="entry name" value="PLATELET-ACTIVATING FACTOR ACETYLHYDROLASE"/>
    <property type="match status" value="1"/>
</dbReference>
<dbReference type="GO" id="GO:0016042">
    <property type="term" value="P:lipid catabolic process"/>
    <property type="evidence" value="ECO:0007669"/>
    <property type="project" value="UniProtKB-KW"/>
</dbReference>
<dbReference type="PANTHER" id="PTHR10272">
    <property type="entry name" value="PLATELET-ACTIVATING FACTOR ACETYLHYDROLASE"/>
    <property type="match status" value="1"/>
</dbReference>
<organism evidence="4">
    <name type="scientific">marine metagenome</name>
    <dbReference type="NCBI Taxonomy" id="408172"/>
    <lineage>
        <taxon>unclassified sequences</taxon>
        <taxon>metagenomes</taxon>
        <taxon>ecological metagenomes</taxon>
    </lineage>
</organism>
<evidence type="ECO:0008006" key="5">
    <source>
        <dbReference type="Google" id="ProtNLM"/>
    </source>
</evidence>
<proteinExistence type="predicted"/>
<evidence type="ECO:0000313" key="4">
    <source>
        <dbReference type="EMBL" id="SVA44297.1"/>
    </source>
</evidence>
<dbReference type="GO" id="GO:0003847">
    <property type="term" value="F:1-alkyl-2-acetylglycerophosphocholine esterase activity"/>
    <property type="evidence" value="ECO:0007669"/>
    <property type="project" value="TreeGrafter"/>
</dbReference>
<evidence type="ECO:0000256" key="3">
    <source>
        <dbReference type="ARBA" id="ARBA00023098"/>
    </source>
</evidence>
<sequence length="386" mass="43527">MKIVRHIPLLVASCWFSACATFISHAISLEDVALPSGSYQVGTQIIHMVDVDRNAWYKDGLNGSREMMVRVWYPAILQDGDQKAPYNYNEGLIADMVADGFGIPKAIMRTINKIDGNSWLNAEPLNQRFPVLIFSHGHGGLKTQNTTQMEELASHGYVLFACDHTYDAGISIFPENRVIRNKTDIPKGISDKEKWGIREVQLGYRVGDVQFLLDEMEKGKYLPQSLRNSLELDKIGIFGHSFGGATSVVASLKDDRIDAALGLDAWFLPIPSTLIKKNMSIPFIHLGQVSWKEKDNYLKLDTLASSNSAQSLRFDVQGSTHYDFSDFSQFSKVSKKYGSGTIASDRIRFIMNTTIRDFFDQYLKQSVSISLNDYKSMYPEIIIKEY</sequence>
<keyword evidence="3" id="KW-0443">Lipid metabolism</keyword>
<gene>
    <name evidence="4" type="ORF">METZ01_LOCUS97151</name>
</gene>
<dbReference type="InterPro" id="IPR029058">
    <property type="entry name" value="AB_hydrolase_fold"/>
</dbReference>
<protein>
    <recommendedName>
        <fullName evidence="5">1-alkyl-2-acetylglycerophosphocholine esterase</fullName>
    </recommendedName>
</protein>
<reference evidence="4" key="1">
    <citation type="submission" date="2018-05" db="EMBL/GenBank/DDBJ databases">
        <authorList>
            <person name="Lanie J.A."/>
            <person name="Ng W.-L."/>
            <person name="Kazmierczak K.M."/>
            <person name="Andrzejewski T.M."/>
            <person name="Davidsen T.M."/>
            <person name="Wayne K.J."/>
            <person name="Tettelin H."/>
            <person name="Glass J.I."/>
            <person name="Rusch D."/>
            <person name="Podicherti R."/>
            <person name="Tsui H.-C.T."/>
            <person name="Winkler M.E."/>
        </authorList>
    </citation>
    <scope>NUCLEOTIDE SEQUENCE</scope>
</reference>
<dbReference type="Gene3D" id="3.40.50.1820">
    <property type="entry name" value="alpha/beta hydrolase"/>
    <property type="match status" value="1"/>
</dbReference>
<dbReference type="SUPFAM" id="SSF53474">
    <property type="entry name" value="alpha/beta-Hydrolases"/>
    <property type="match status" value="1"/>
</dbReference>
<keyword evidence="1" id="KW-0378">Hydrolase</keyword>
<dbReference type="Pfam" id="PF03403">
    <property type="entry name" value="PAF-AH_p_II"/>
    <property type="match status" value="1"/>
</dbReference>
<dbReference type="PROSITE" id="PS51257">
    <property type="entry name" value="PROKAR_LIPOPROTEIN"/>
    <property type="match status" value="1"/>
</dbReference>
<dbReference type="EMBL" id="UINC01009909">
    <property type="protein sequence ID" value="SVA44297.1"/>
    <property type="molecule type" value="Genomic_DNA"/>
</dbReference>
<accession>A0A381VXD6</accession>
<keyword evidence="2" id="KW-0442">Lipid degradation</keyword>
<name>A0A381VXD6_9ZZZZ</name>
<evidence type="ECO:0000256" key="1">
    <source>
        <dbReference type="ARBA" id="ARBA00022801"/>
    </source>
</evidence>